<keyword evidence="2" id="KW-1185">Reference proteome</keyword>
<sequence length="533" mass="59956">MLFLPERFALDKQQRVFTLPAQEVATEFLRMEYTDRERIIPDLYVRALGHEFFVEVAVTHFSDAEKVERLRKHGVPSIEIDLSKLPRDSTPEAIAEAVLRSAKRQWLFHPNIDKAEAKREEIERQRQAELAESLAKPIAQGKSLTLTYKDAVETFKSFSAEYPRKADLEAVGIAEHVGIKVPGFACFTVTPAVWQSMILIDVFHESALGNQAPAAIPIANYLEKRGLIRPQFKRIPRDVADYANSFDWNFAPPWKAVDSYLKHLAKAGVLFPQRSGMALSGLYKSRLTVVESATQAVKWILAQLPAAERGNMTAESWLDSVHADSGLTFRAALQPGLEFAFEIGSGINAIAHMLAKSGPVPRRTFGLPIEAALERHSAEGALRAAEQRKERLEEVARYRQSRRDRLCVDVEQALTGPAIGEFLNTKRADLGGMTPVESAEDSEVGLSRARELLSNLVRQREDEAEDAAERQLYREKITADAKRTLSAGNVESFLNARDDDLGRMTPLLYVRDEDTYRKALVKLSQWEREFGWP</sequence>
<dbReference type="AlphaFoldDB" id="A0A271LJX1"/>
<protein>
    <submittedName>
        <fullName evidence="1">Uncharacterized protein</fullName>
    </submittedName>
</protein>
<organism evidence="1 2">
    <name type="scientific">Mesorhizobium temperatum</name>
    <dbReference type="NCBI Taxonomy" id="241416"/>
    <lineage>
        <taxon>Bacteria</taxon>
        <taxon>Pseudomonadati</taxon>
        <taxon>Pseudomonadota</taxon>
        <taxon>Alphaproteobacteria</taxon>
        <taxon>Hyphomicrobiales</taxon>
        <taxon>Phyllobacteriaceae</taxon>
        <taxon>Mesorhizobium</taxon>
    </lineage>
</organism>
<dbReference type="Proteomes" id="UP000216442">
    <property type="component" value="Unassembled WGS sequence"/>
</dbReference>
<dbReference type="EMBL" id="NPKJ01000053">
    <property type="protein sequence ID" value="PAQ08137.1"/>
    <property type="molecule type" value="Genomic_DNA"/>
</dbReference>
<proteinExistence type="predicted"/>
<reference evidence="1 2" key="1">
    <citation type="submission" date="2017-08" db="EMBL/GenBank/DDBJ databases">
        <title>Mesorhizobium wenxinae sp. nov., a novel rhizobial species isolated from root nodules of chickpea (Cicer arietinum L.).</title>
        <authorList>
            <person name="Zhang J."/>
        </authorList>
    </citation>
    <scope>NUCLEOTIDE SEQUENCE [LARGE SCALE GENOMIC DNA]</scope>
    <source>
        <strain evidence="1 2">SDW018</strain>
    </source>
</reference>
<name>A0A271LJX1_9HYPH</name>
<evidence type="ECO:0000313" key="2">
    <source>
        <dbReference type="Proteomes" id="UP000216442"/>
    </source>
</evidence>
<accession>A0A271LJX1</accession>
<gene>
    <name evidence="1" type="ORF">CIT26_19445</name>
</gene>
<comment type="caution">
    <text evidence="1">The sequence shown here is derived from an EMBL/GenBank/DDBJ whole genome shotgun (WGS) entry which is preliminary data.</text>
</comment>
<evidence type="ECO:0000313" key="1">
    <source>
        <dbReference type="EMBL" id="PAQ08137.1"/>
    </source>
</evidence>